<evidence type="ECO:0000313" key="3">
    <source>
        <dbReference type="EMBL" id="KAF9463573.1"/>
    </source>
</evidence>
<keyword evidence="1" id="KW-0812">Transmembrane</keyword>
<dbReference type="OrthoDB" id="2536347at2759"/>
<feature type="transmembrane region" description="Helical" evidence="1">
    <location>
        <begin position="127"/>
        <end position="146"/>
    </location>
</feature>
<comment type="caution">
    <text evidence="3">The sequence shown here is derived from an EMBL/GenBank/DDBJ whole genome shotgun (WGS) entry which is preliminary data.</text>
</comment>
<dbReference type="PANTHER" id="PTHR40465:SF1">
    <property type="entry name" value="DUF6534 DOMAIN-CONTAINING PROTEIN"/>
    <property type="match status" value="1"/>
</dbReference>
<feature type="transmembrane region" description="Helical" evidence="1">
    <location>
        <begin position="255"/>
        <end position="274"/>
    </location>
</feature>
<keyword evidence="4" id="KW-1185">Reference proteome</keyword>
<accession>A0A9P5Y7A4</accession>
<dbReference type="Pfam" id="PF20152">
    <property type="entry name" value="DUF6534"/>
    <property type="match status" value="1"/>
</dbReference>
<reference evidence="3" key="1">
    <citation type="submission" date="2020-11" db="EMBL/GenBank/DDBJ databases">
        <authorList>
            <consortium name="DOE Joint Genome Institute"/>
            <person name="Ahrendt S."/>
            <person name="Riley R."/>
            <person name="Andreopoulos W."/>
            <person name="Labutti K."/>
            <person name="Pangilinan J."/>
            <person name="Ruiz-Duenas F.J."/>
            <person name="Barrasa J.M."/>
            <person name="Sanchez-Garcia M."/>
            <person name="Camarero S."/>
            <person name="Miyauchi S."/>
            <person name="Serrano A."/>
            <person name="Linde D."/>
            <person name="Babiker R."/>
            <person name="Drula E."/>
            <person name="Ayuso-Fernandez I."/>
            <person name="Pacheco R."/>
            <person name="Padilla G."/>
            <person name="Ferreira P."/>
            <person name="Barriuso J."/>
            <person name="Kellner H."/>
            <person name="Castanera R."/>
            <person name="Alfaro M."/>
            <person name="Ramirez L."/>
            <person name="Pisabarro A.G."/>
            <person name="Kuo A."/>
            <person name="Tritt A."/>
            <person name="Lipzen A."/>
            <person name="He G."/>
            <person name="Yan M."/>
            <person name="Ng V."/>
            <person name="Cullen D."/>
            <person name="Martin F."/>
            <person name="Rosso M.-N."/>
            <person name="Henrissat B."/>
            <person name="Hibbett D."/>
            <person name="Martinez A.T."/>
            <person name="Grigoriev I.V."/>
        </authorList>
    </citation>
    <scope>NUCLEOTIDE SEQUENCE</scope>
    <source>
        <strain evidence="3">CBS 247.69</strain>
    </source>
</reference>
<protein>
    <recommendedName>
        <fullName evidence="2">DUF6534 domain-containing protein</fullName>
    </recommendedName>
</protein>
<feature type="transmembrane region" description="Helical" evidence="1">
    <location>
        <begin position="54"/>
        <end position="75"/>
    </location>
</feature>
<feature type="transmembrane region" description="Helical" evidence="1">
    <location>
        <begin position="166"/>
        <end position="188"/>
    </location>
</feature>
<feature type="domain" description="DUF6534" evidence="2">
    <location>
        <begin position="173"/>
        <end position="277"/>
    </location>
</feature>
<dbReference type="AlphaFoldDB" id="A0A9P5Y7A4"/>
<dbReference type="EMBL" id="MU150261">
    <property type="protein sequence ID" value="KAF9463573.1"/>
    <property type="molecule type" value="Genomic_DNA"/>
</dbReference>
<proteinExistence type="predicted"/>
<evidence type="ECO:0000259" key="2">
    <source>
        <dbReference type="Pfam" id="PF20152"/>
    </source>
</evidence>
<keyword evidence="1" id="KW-0472">Membrane</keyword>
<feature type="transmembrane region" description="Helical" evidence="1">
    <location>
        <begin position="231"/>
        <end position="249"/>
    </location>
</feature>
<keyword evidence="1" id="KW-1133">Transmembrane helix</keyword>
<evidence type="ECO:0000256" key="1">
    <source>
        <dbReference type="SAM" id="Phobius"/>
    </source>
</evidence>
<dbReference type="InterPro" id="IPR045339">
    <property type="entry name" value="DUF6534"/>
</dbReference>
<feature type="transmembrane region" description="Helical" evidence="1">
    <location>
        <begin position="95"/>
        <end position="115"/>
    </location>
</feature>
<feature type="transmembrane region" description="Helical" evidence="1">
    <location>
        <begin position="20"/>
        <end position="42"/>
    </location>
</feature>
<organism evidence="3 4">
    <name type="scientific">Collybia nuda</name>
    <dbReference type="NCBI Taxonomy" id="64659"/>
    <lineage>
        <taxon>Eukaryota</taxon>
        <taxon>Fungi</taxon>
        <taxon>Dikarya</taxon>
        <taxon>Basidiomycota</taxon>
        <taxon>Agaricomycotina</taxon>
        <taxon>Agaricomycetes</taxon>
        <taxon>Agaricomycetidae</taxon>
        <taxon>Agaricales</taxon>
        <taxon>Tricholomatineae</taxon>
        <taxon>Clitocybaceae</taxon>
        <taxon>Collybia</taxon>
    </lineage>
</organism>
<name>A0A9P5Y7A4_9AGAR</name>
<dbReference type="Proteomes" id="UP000807353">
    <property type="component" value="Unassembled WGS sequence"/>
</dbReference>
<gene>
    <name evidence="3" type="ORF">BDZ94DRAFT_604233</name>
</gene>
<sequence>MIPAPDLPPNTQIVQLTGPLIIGYLLNWGLLGTLTVQLYLYYEAFPEDRLIFKLLVYGVYIVELAQTIIVTQDAFDIFGYGFGDVKVATDLHHDWLTVPIMSGLVALVSQTFYAYRILVLSKSWKIPLFIVAVSLTSTVGGIVAGAFSVTNANLTEMNNRKTSVAIGVWCSASVLSDIVIAACMLYYLTKKDTGFRRTHAIVSRFIRLTIETGSVTGKCCIDSPSPFSAHTGYFTAATAIVNLIVFFVFPGRMYYTTPALIFTKLYANAMLVVLNARFQITHGRSTYASSSDHTANAFSSFALRDIYDKPDDNVYPNVERTIVTIKKDVLTDRDLNESVEMKVKNRPHDIDNA</sequence>
<evidence type="ECO:0000313" key="4">
    <source>
        <dbReference type="Proteomes" id="UP000807353"/>
    </source>
</evidence>
<dbReference type="PANTHER" id="PTHR40465">
    <property type="entry name" value="CHROMOSOME 1, WHOLE GENOME SHOTGUN SEQUENCE"/>
    <property type="match status" value="1"/>
</dbReference>